<accession>A0AAE0MB91</accession>
<dbReference type="PANTHER" id="PTHR47936">
    <property type="entry name" value="PPR_LONG DOMAIN-CONTAINING PROTEIN"/>
    <property type="match status" value="1"/>
</dbReference>
<evidence type="ECO:0000256" key="2">
    <source>
        <dbReference type="ARBA" id="ARBA00022737"/>
    </source>
</evidence>
<organism evidence="5 6">
    <name type="scientific">Apodospora peruviana</name>
    <dbReference type="NCBI Taxonomy" id="516989"/>
    <lineage>
        <taxon>Eukaryota</taxon>
        <taxon>Fungi</taxon>
        <taxon>Dikarya</taxon>
        <taxon>Ascomycota</taxon>
        <taxon>Pezizomycotina</taxon>
        <taxon>Sordariomycetes</taxon>
        <taxon>Sordariomycetidae</taxon>
        <taxon>Sordariales</taxon>
        <taxon>Lasiosphaeriaceae</taxon>
        <taxon>Apodospora</taxon>
    </lineage>
</organism>
<evidence type="ECO:0008006" key="7">
    <source>
        <dbReference type="Google" id="ProtNLM"/>
    </source>
</evidence>
<proteinExistence type="inferred from homology"/>
<evidence type="ECO:0000256" key="1">
    <source>
        <dbReference type="ARBA" id="ARBA00006192"/>
    </source>
</evidence>
<comment type="subunit">
    <text evidence="4">Binds to mitochondrial small subunit 15S rRNA.</text>
</comment>
<protein>
    <recommendedName>
        <fullName evidence="7">Complex I intermediate-associated protein 84, mitochondrial</fullName>
    </recommendedName>
</protein>
<dbReference type="EMBL" id="JAUEDM010000002">
    <property type="protein sequence ID" value="KAK3325805.1"/>
    <property type="molecule type" value="Genomic_DNA"/>
</dbReference>
<reference evidence="5" key="2">
    <citation type="submission" date="2023-06" db="EMBL/GenBank/DDBJ databases">
        <authorList>
            <consortium name="Lawrence Berkeley National Laboratory"/>
            <person name="Haridas S."/>
            <person name="Hensen N."/>
            <person name="Bonometti L."/>
            <person name="Westerberg I."/>
            <person name="Brannstrom I.O."/>
            <person name="Guillou S."/>
            <person name="Cros-Aarteil S."/>
            <person name="Calhoun S."/>
            <person name="Kuo A."/>
            <person name="Mondo S."/>
            <person name="Pangilinan J."/>
            <person name="Riley R."/>
            <person name="Labutti K."/>
            <person name="Andreopoulos B."/>
            <person name="Lipzen A."/>
            <person name="Chen C."/>
            <person name="Yanf M."/>
            <person name="Daum C."/>
            <person name="Ng V."/>
            <person name="Clum A."/>
            <person name="Steindorff A."/>
            <person name="Ohm R."/>
            <person name="Martin F."/>
            <person name="Silar P."/>
            <person name="Natvig D."/>
            <person name="Lalanne C."/>
            <person name="Gautier V."/>
            <person name="Ament-Velasquez S.L."/>
            <person name="Kruys A."/>
            <person name="Hutchinson M.I."/>
            <person name="Powell A.J."/>
            <person name="Barry K."/>
            <person name="Miller A.N."/>
            <person name="Grigoriev I.V."/>
            <person name="Debuchy R."/>
            <person name="Gladieux P."/>
            <person name="Thoren M.H."/>
            <person name="Johannesson H."/>
        </authorList>
    </citation>
    <scope>NUCLEOTIDE SEQUENCE</scope>
    <source>
        <strain evidence="5">CBS 118394</strain>
    </source>
</reference>
<dbReference type="AlphaFoldDB" id="A0AAE0MB91"/>
<sequence>MRSLLTRNVYRRLLAGHGLVRPCSRTATCLSISPCRPARPTSRSTQLLVRYPTGRTFFGVFKKPPRELKEPEIEPGYDALLQFRSMETENARPPPRRDLLKGIRAFLNYKLNTSAKVLNTTQAFLVLRLLHHLLDHPSEEVVDEDELHLEDLRLALQLSVNPPKGDNQFHLELARLLYPEIERRALQLSELGMDTESTPEKGNSDFRRYLMALTNYGASFEAVEMLHEKIREIHEKGEPLEGRYSFEWNKVLQGLAVEGREGELLRELQVAETSGVTYNAHIHRTMTIFYAQRDKVEDTRAWFEQPIYDGEQVKPATYMEVVRFALRNNQQEWLQSVFQKLIRSLPDKSRWEMILWWAVVAMNKGPEDIKRMMTDAEANRRGMIFDGLSIDVLITAAVEKKNPDLVEKFISLAAELGIPVLMSTYILQMDYCLEAQDLSGAHDIYQKIQTGELGGEQDQDLPVLNKYLRALCAVEKPDVDLILEITGEVEERRAILEPDTVVALCLHFLKNDQQFDVIDTLSLHTLSYSVEEREKVRQAFVKYCLDRKVSTARVWDAYGLLRQFFPDTPREDRISIMDAFFARKRSDMASHIFGHMRAHANRAHRPTANDYVSCLEGIGRYPDADSLRMVHNMLKMDTTIELNTRLNNALMIAYAACEEAQMAMEFWETITNSAEGPSINSLEIVFWVCEQLTSFFQTGGRETTREIWQKMQRLDLDVPAAVFCSYVGAVAADGALNEVQNLIQGMEATVRSPPSVMILGVAYNALPVEELKAELEQWVKAEYPELWTQLEAKGRKFTIYGTRFNIVRNLRA</sequence>
<dbReference type="InterPro" id="IPR011990">
    <property type="entry name" value="TPR-like_helical_dom_sf"/>
</dbReference>
<comment type="caution">
    <text evidence="5">The sequence shown here is derived from an EMBL/GenBank/DDBJ whole genome shotgun (WGS) entry which is preliminary data.</text>
</comment>
<evidence type="ECO:0000256" key="3">
    <source>
        <dbReference type="ARBA" id="ARBA00044493"/>
    </source>
</evidence>
<evidence type="ECO:0000256" key="4">
    <source>
        <dbReference type="ARBA" id="ARBA00044511"/>
    </source>
</evidence>
<dbReference type="PANTHER" id="PTHR47936:SF1">
    <property type="entry name" value="PENTATRICOPEPTIDE REPEAT-CONTAINING PROTEIN GUN1, CHLOROPLASTIC"/>
    <property type="match status" value="1"/>
</dbReference>
<dbReference type="Proteomes" id="UP001283341">
    <property type="component" value="Unassembled WGS sequence"/>
</dbReference>
<evidence type="ECO:0000313" key="5">
    <source>
        <dbReference type="EMBL" id="KAK3325805.1"/>
    </source>
</evidence>
<comment type="similarity">
    <text evidence="1">Belongs to the CCM1 family.</text>
</comment>
<keyword evidence="2" id="KW-0677">Repeat</keyword>
<comment type="function">
    <text evidence="3">Regulates mitochondrial small subunit maturation by controlling 15S rRNA 5'-end processing. Localizes to the 5' precursor of the 15S rRNA in a position that is subsequently occupied by mS47 in the mature yeast mtSSU. Uses structure and sequence-specific RNA recognition, binding to a single-stranded region of the precursor and specifically recognizing bases -6 to -1. The exchange of Ccm1 for mS47 is coupled to the irreversible removal of precursor rRNA that is accompanied by conformational changes of the mitoribosomal proteins uS5m and mS26. These conformational changes signal completion of 5'-end rRNA processing through protection of the mature 5'-end of the 15S rRNA and stabilization of mS47. The removal of the 5' precursor together with the dissociation of Ccm1 may be catalyzed by the 5'-3' exoribonuclease Pet127. Involved in the specific removal of group I introns in mitochondrial encoded transcripts.</text>
</comment>
<name>A0AAE0MB91_9PEZI</name>
<keyword evidence="6" id="KW-1185">Reference proteome</keyword>
<reference evidence="5" key="1">
    <citation type="journal article" date="2023" name="Mol. Phylogenet. Evol.">
        <title>Genome-scale phylogeny and comparative genomics of the fungal order Sordariales.</title>
        <authorList>
            <person name="Hensen N."/>
            <person name="Bonometti L."/>
            <person name="Westerberg I."/>
            <person name="Brannstrom I.O."/>
            <person name="Guillou S."/>
            <person name="Cros-Aarteil S."/>
            <person name="Calhoun S."/>
            <person name="Haridas S."/>
            <person name="Kuo A."/>
            <person name="Mondo S."/>
            <person name="Pangilinan J."/>
            <person name="Riley R."/>
            <person name="LaButti K."/>
            <person name="Andreopoulos B."/>
            <person name="Lipzen A."/>
            <person name="Chen C."/>
            <person name="Yan M."/>
            <person name="Daum C."/>
            <person name="Ng V."/>
            <person name="Clum A."/>
            <person name="Steindorff A."/>
            <person name="Ohm R.A."/>
            <person name="Martin F."/>
            <person name="Silar P."/>
            <person name="Natvig D.O."/>
            <person name="Lalanne C."/>
            <person name="Gautier V."/>
            <person name="Ament-Velasquez S.L."/>
            <person name="Kruys A."/>
            <person name="Hutchinson M.I."/>
            <person name="Powell A.J."/>
            <person name="Barry K."/>
            <person name="Miller A.N."/>
            <person name="Grigoriev I.V."/>
            <person name="Debuchy R."/>
            <person name="Gladieux P."/>
            <person name="Hiltunen Thoren M."/>
            <person name="Johannesson H."/>
        </authorList>
    </citation>
    <scope>NUCLEOTIDE SEQUENCE</scope>
    <source>
        <strain evidence="5">CBS 118394</strain>
    </source>
</reference>
<dbReference type="Gene3D" id="1.25.40.10">
    <property type="entry name" value="Tetratricopeptide repeat domain"/>
    <property type="match status" value="1"/>
</dbReference>
<evidence type="ECO:0000313" key="6">
    <source>
        <dbReference type="Proteomes" id="UP001283341"/>
    </source>
</evidence>
<gene>
    <name evidence="5" type="ORF">B0H66DRAFT_139008</name>
</gene>